<protein>
    <submittedName>
        <fullName evidence="4">Predicted O-methyltransferase YrrM</fullName>
    </submittedName>
</protein>
<evidence type="ECO:0000256" key="1">
    <source>
        <dbReference type="ARBA" id="ARBA00022603"/>
    </source>
</evidence>
<evidence type="ECO:0000256" key="2">
    <source>
        <dbReference type="ARBA" id="ARBA00022679"/>
    </source>
</evidence>
<dbReference type="GO" id="GO:0008171">
    <property type="term" value="F:O-methyltransferase activity"/>
    <property type="evidence" value="ECO:0007669"/>
    <property type="project" value="InterPro"/>
</dbReference>
<dbReference type="RefSeq" id="WP_159455293.1">
    <property type="nucleotide sequence ID" value="NZ_SLZT01000007.1"/>
</dbReference>
<dbReference type="GO" id="GO:0032259">
    <property type="term" value="P:methylation"/>
    <property type="evidence" value="ECO:0007669"/>
    <property type="project" value="UniProtKB-KW"/>
</dbReference>
<gene>
    <name evidence="4" type="ORF">SAMN06296036_10716</name>
</gene>
<keyword evidence="3" id="KW-0949">S-adenosyl-L-methionine</keyword>
<organism evidence="4 5">
    <name type="scientific">Pseudobacteriovorax antillogorgiicola</name>
    <dbReference type="NCBI Taxonomy" id="1513793"/>
    <lineage>
        <taxon>Bacteria</taxon>
        <taxon>Pseudomonadati</taxon>
        <taxon>Bdellovibrionota</taxon>
        <taxon>Oligoflexia</taxon>
        <taxon>Oligoflexales</taxon>
        <taxon>Pseudobacteriovoracaceae</taxon>
        <taxon>Pseudobacteriovorax</taxon>
    </lineage>
</organism>
<dbReference type="STRING" id="1513793.SAMN06296036_10716"/>
<dbReference type="CDD" id="cd02440">
    <property type="entry name" value="AdoMet_MTases"/>
    <property type="match status" value="1"/>
</dbReference>
<dbReference type="GO" id="GO:0008757">
    <property type="term" value="F:S-adenosylmethionine-dependent methyltransferase activity"/>
    <property type="evidence" value="ECO:0007669"/>
    <property type="project" value="TreeGrafter"/>
</dbReference>
<dbReference type="EMBL" id="FWZT01000007">
    <property type="protein sequence ID" value="SMF20241.1"/>
    <property type="molecule type" value="Genomic_DNA"/>
</dbReference>
<evidence type="ECO:0000313" key="5">
    <source>
        <dbReference type="Proteomes" id="UP000192907"/>
    </source>
</evidence>
<evidence type="ECO:0000256" key="3">
    <source>
        <dbReference type="ARBA" id="ARBA00022691"/>
    </source>
</evidence>
<dbReference type="SUPFAM" id="SSF53335">
    <property type="entry name" value="S-adenosyl-L-methionine-dependent methyltransferases"/>
    <property type="match status" value="1"/>
</dbReference>
<dbReference type="Pfam" id="PF01596">
    <property type="entry name" value="Methyltransf_3"/>
    <property type="match status" value="1"/>
</dbReference>
<dbReference type="Proteomes" id="UP000192907">
    <property type="component" value="Unassembled WGS sequence"/>
</dbReference>
<dbReference type="PANTHER" id="PTHR10509">
    <property type="entry name" value="O-METHYLTRANSFERASE-RELATED"/>
    <property type="match status" value="1"/>
</dbReference>
<dbReference type="Gene3D" id="3.40.50.150">
    <property type="entry name" value="Vaccinia Virus protein VP39"/>
    <property type="match status" value="1"/>
</dbReference>
<keyword evidence="2 4" id="KW-0808">Transferase</keyword>
<sequence>MKTNPMTDELFAYVSQHSPAPHPILNDIVEETQERSDRMMQISQDQGRFMHLMTKICGAQRAVEVGCFTGYSAVCMASALPDGACLYSLDINEETSRIAQRFFDEAELSDKIELMVAPALQSLETLLKAHGPDSFDLAFIDADKVNYPHYYEACLSLLRPGGVLIADNVLWGGSIVDESNQEDSTIALRAFNEKVFNDDRVSSTMLHIADGLYLVVKN</sequence>
<dbReference type="PROSITE" id="PS51682">
    <property type="entry name" value="SAM_OMT_I"/>
    <property type="match status" value="1"/>
</dbReference>
<keyword evidence="1 4" id="KW-0489">Methyltransferase</keyword>
<dbReference type="InterPro" id="IPR002935">
    <property type="entry name" value="SAM_O-MeTrfase"/>
</dbReference>
<reference evidence="5" key="1">
    <citation type="submission" date="2017-04" db="EMBL/GenBank/DDBJ databases">
        <authorList>
            <person name="Varghese N."/>
            <person name="Submissions S."/>
        </authorList>
    </citation>
    <scope>NUCLEOTIDE SEQUENCE [LARGE SCALE GENOMIC DNA]</scope>
    <source>
        <strain evidence="5">RKEM611</strain>
    </source>
</reference>
<dbReference type="InterPro" id="IPR050362">
    <property type="entry name" value="Cation-dep_OMT"/>
</dbReference>
<dbReference type="PANTHER" id="PTHR10509:SF14">
    <property type="entry name" value="CAFFEOYL-COA O-METHYLTRANSFERASE 3-RELATED"/>
    <property type="match status" value="1"/>
</dbReference>
<name>A0A1Y6BP40_9BACT</name>
<evidence type="ECO:0000313" key="4">
    <source>
        <dbReference type="EMBL" id="SMF20241.1"/>
    </source>
</evidence>
<accession>A0A1Y6BP40</accession>
<dbReference type="AlphaFoldDB" id="A0A1Y6BP40"/>
<keyword evidence="5" id="KW-1185">Reference proteome</keyword>
<dbReference type="InterPro" id="IPR029063">
    <property type="entry name" value="SAM-dependent_MTases_sf"/>
</dbReference>
<proteinExistence type="predicted"/>